<protein>
    <recommendedName>
        <fullName evidence="7">tRNA (guanine-N(7)-)-methyltransferase</fullName>
        <ecNumber evidence="7">2.1.1.33</ecNumber>
    </recommendedName>
    <alternativeName>
        <fullName evidence="7">tRNA (guanine(46)-N(7))-methyltransferase</fullName>
    </alternativeName>
    <alternativeName>
        <fullName evidence="7">tRNA(m7G46)-methyltransferase</fullName>
    </alternativeName>
</protein>
<evidence type="ECO:0000256" key="6">
    <source>
        <dbReference type="ARBA" id="ARBA00022694"/>
    </source>
</evidence>
<feature type="binding site" evidence="7">
    <location>
        <position position="154"/>
    </location>
    <ligand>
        <name>S-adenosyl-L-methionine</name>
        <dbReference type="ChEBI" id="CHEBI:59789"/>
    </ligand>
</feature>
<accession>A0A495EF64</accession>
<feature type="binding site" evidence="7">
    <location>
        <position position="177"/>
    </location>
    <ligand>
        <name>S-adenosyl-L-methionine</name>
        <dbReference type="ChEBI" id="CHEBI:59789"/>
    </ligand>
</feature>
<keyword evidence="6 7" id="KW-0819">tRNA processing</keyword>
<dbReference type="Proteomes" id="UP000276055">
    <property type="component" value="Unassembled WGS sequence"/>
</dbReference>
<proteinExistence type="inferred from homology"/>
<feature type="binding site" evidence="7">
    <location>
        <position position="127"/>
    </location>
    <ligand>
        <name>S-adenosyl-L-methionine</name>
        <dbReference type="ChEBI" id="CHEBI:59789"/>
    </ligand>
</feature>
<feature type="binding site" evidence="7">
    <location>
        <position position="102"/>
    </location>
    <ligand>
        <name>S-adenosyl-L-methionine</name>
        <dbReference type="ChEBI" id="CHEBI:59789"/>
    </ligand>
</feature>
<sequence>MSESPENPGTPETPLSGAPDDTRLPRPVTPGSQASFGTYGGRPVSFVRRGTRLQGRRQTAWEEHSDRWAVEVPRHVANTSVHPDYVFDAEAEFGRTAPLVVEIGSGLGDAVCHAAEENPDKDFLAVEVYTPGLANTLIKINSRKLSNVRVVEANAPEVLATMLPAGSVTELWVFFPDPWHKSRHHKRRLIQPAFADLAARAIKPGGIFRIATDWSNYAVHVREVMAGSAAFENLHEGERAGAESPLTKVWESGVESRVGGAPVKEGRAPVSTEHTGPNEGIDETGGWAPRFEGRILTSFENKAHEAGRLIFDLSYRRR</sequence>
<comment type="caution">
    <text evidence="7">Lacks conserved residue(s) required for the propagation of feature annotation.</text>
</comment>
<feature type="region of interest" description="Disordered" evidence="8">
    <location>
        <begin position="1"/>
        <end position="43"/>
    </location>
</feature>
<keyword evidence="3 7" id="KW-0489">Methyltransferase</keyword>
<comment type="catalytic activity">
    <reaction evidence="1 7">
        <text>guanosine(46) in tRNA + S-adenosyl-L-methionine = N(7)-methylguanosine(46) in tRNA + S-adenosyl-L-homocysteine</text>
        <dbReference type="Rhea" id="RHEA:42708"/>
        <dbReference type="Rhea" id="RHEA-COMP:10188"/>
        <dbReference type="Rhea" id="RHEA-COMP:10189"/>
        <dbReference type="ChEBI" id="CHEBI:57856"/>
        <dbReference type="ChEBI" id="CHEBI:59789"/>
        <dbReference type="ChEBI" id="CHEBI:74269"/>
        <dbReference type="ChEBI" id="CHEBI:74480"/>
        <dbReference type="EC" id="2.1.1.33"/>
    </reaction>
</comment>
<comment type="similarity">
    <text evidence="7">Belongs to the class I-like SAM-binding methyltransferase superfamily. TrmB family.</text>
</comment>
<dbReference type="Pfam" id="PF02390">
    <property type="entry name" value="Methyltransf_4"/>
    <property type="match status" value="1"/>
</dbReference>
<comment type="caution">
    <text evidence="9">The sequence shown here is derived from an EMBL/GenBank/DDBJ whole genome shotgun (WGS) entry which is preliminary data.</text>
</comment>
<dbReference type="GO" id="GO:0008176">
    <property type="term" value="F:tRNA (guanine(46)-N7)-methyltransferase activity"/>
    <property type="evidence" value="ECO:0007669"/>
    <property type="project" value="UniProtKB-UniRule"/>
</dbReference>
<evidence type="ECO:0000313" key="9">
    <source>
        <dbReference type="EMBL" id="RKR15525.1"/>
    </source>
</evidence>
<dbReference type="HAMAP" id="MF_01057">
    <property type="entry name" value="tRNA_methyltr_TrmB"/>
    <property type="match status" value="1"/>
</dbReference>
<dbReference type="InterPro" id="IPR055361">
    <property type="entry name" value="tRNA_methyltr_TrmB_bact"/>
</dbReference>
<comment type="pathway">
    <text evidence="7">tRNA modification; N(7)-methylguanine-tRNA biosynthesis.</text>
</comment>
<evidence type="ECO:0000256" key="8">
    <source>
        <dbReference type="SAM" id="MobiDB-lite"/>
    </source>
</evidence>
<dbReference type="PROSITE" id="PS51625">
    <property type="entry name" value="SAM_MT_TRMB"/>
    <property type="match status" value="1"/>
</dbReference>
<dbReference type="InterPro" id="IPR003358">
    <property type="entry name" value="tRNA_(Gua-N-7)_MeTrfase_Trmb"/>
</dbReference>
<dbReference type="CDD" id="cd02440">
    <property type="entry name" value="AdoMet_MTases"/>
    <property type="match status" value="1"/>
</dbReference>
<dbReference type="InterPro" id="IPR029063">
    <property type="entry name" value="SAM-dependent_MTases_sf"/>
</dbReference>
<evidence type="ECO:0000256" key="1">
    <source>
        <dbReference type="ARBA" id="ARBA00000142"/>
    </source>
</evidence>
<dbReference type="NCBIfam" id="TIGR00091">
    <property type="entry name" value="tRNA (guanosine(46)-N7)-methyltransferase TrmB"/>
    <property type="match status" value="1"/>
</dbReference>
<dbReference type="EMBL" id="RBIR01000007">
    <property type="protein sequence ID" value="RKR15525.1"/>
    <property type="molecule type" value="Genomic_DNA"/>
</dbReference>
<dbReference type="Gene3D" id="3.40.50.150">
    <property type="entry name" value="Vaccinia Virus protein VP39"/>
    <property type="match status" value="1"/>
</dbReference>
<organism evidence="9 10">
    <name type="scientific">Arthrobacter oryzae</name>
    <dbReference type="NCBI Taxonomy" id="409290"/>
    <lineage>
        <taxon>Bacteria</taxon>
        <taxon>Bacillati</taxon>
        <taxon>Actinomycetota</taxon>
        <taxon>Actinomycetes</taxon>
        <taxon>Micrococcales</taxon>
        <taxon>Micrococcaceae</taxon>
        <taxon>Arthrobacter</taxon>
    </lineage>
</organism>
<feature type="binding site" evidence="7">
    <location>
        <position position="213"/>
    </location>
    <ligand>
        <name>substrate</name>
    </ligand>
</feature>
<reference evidence="9 10" key="1">
    <citation type="submission" date="2018-10" db="EMBL/GenBank/DDBJ databases">
        <title>Genomic Encyclopedia of Type Strains, Phase IV (KMG-IV): sequencing the most valuable type-strain genomes for metagenomic binning, comparative biology and taxonomic classification.</title>
        <authorList>
            <person name="Goeker M."/>
        </authorList>
    </citation>
    <scope>NUCLEOTIDE SEQUENCE [LARGE SCALE GENOMIC DNA]</scope>
    <source>
        <strain evidence="9 10">DSM 25586</strain>
    </source>
</reference>
<name>A0A495EF64_9MICC</name>
<dbReference type="PANTHER" id="PTHR23417:SF14">
    <property type="entry name" value="PENTACOTRIPEPTIDE-REPEAT REGION OF PRORP DOMAIN-CONTAINING PROTEIN"/>
    <property type="match status" value="1"/>
</dbReference>
<comment type="function">
    <text evidence="2 7">Catalyzes the formation of N(7)-methylguanine at position 46 (m7G46) in tRNA.</text>
</comment>
<feature type="region of interest" description="Disordered" evidence="8">
    <location>
        <begin position="257"/>
        <end position="287"/>
    </location>
</feature>
<dbReference type="GO" id="GO:0043527">
    <property type="term" value="C:tRNA methyltransferase complex"/>
    <property type="evidence" value="ECO:0007669"/>
    <property type="project" value="TreeGrafter"/>
</dbReference>
<evidence type="ECO:0000256" key="7">
    <source>
        <dbReference type="HAMAP-Rule" id="MF_01057"/>
    </source>
</evidence>
<keyword evidence="4 7" id="KW-0808">Transferase</keyword>
<gene>
    <name evidence="7" type="primary">trmB</name>
    <name evidence="9" type="ORF">C8D78_3047</name>
</gene>
<evidence type="ECO:0000256" key="4">
    <source>
        <dbReference type="ARBA" id="ARBA00022679"/>
    </source>
</evidence>
<dbReference type="AlphaFoldDB" id="A0A495EF64"/>
<evidence type="ECO:0000256" key="5">
    <source>
        <dbReference type="ARBA" id="ARBA00022691"/>
    </source>
</evidence>
<evidence type="ECO:0000256" key="3">
    <source>
        <dbReference type="ARBA" id="ARBA00022603"/>
    </source>
</evidence>
<dbReference type="SUPFAM" id="SSF53335">
    <property type="entry name" value="S-adenosyl-L-methionine-dependent methyltransferases"/>
    <property type="match status" value="1"/>
</dbReference>
<evidence type="ECO:0000313" key="10">
    <source>
        <dbReference type="Proteomes" id="UP000276055"/>
    </source>
</evidence>
<dbReference type="RefSeq" id="WP_244208425.1">
    <property type="nucleotide sequence ID" value="NZ_RBIR01000007.1"/>
</dbReference>
<feature type="binding site" evidence="7">
    <location>
        <begin position="297"/>
        <end position="300"/>
    </location>
    <ligand>
        <name>substrate</name>
    </ligand>
</feature>
<feature type="binding site" evidence="7">
    <location>
        <position position="181"/>
    </location>
    <ligand>
        <name>substrate</name>
    </ligand>
</feature>
<dbReference type="PANTHER" id="PTHR23417">
    <property type="entry name" value="3-DEOXY-D-MANNO-OCTULOSONIC-ACID TRANSFERASE/TRNA GUANINE-N 7 - -METHYLTRANSFERASE"/>
    <property type="match status" value="1"/>
</dbReference>
<evidence type="ECO:0000256" key="2">
    <source>
        <dbReference type="ARBA" id="ARBA00003015"/>
    </source>
</evidence>
<keyword evidence="5 7" id="KW-0949">S-adenosyl-L-methionine</keyword>
<dbReference type="EC" id="2.1.1.33" evidence="7"/>
<dbReference type="UniPathway" id="UPA00989"/>